<proteinExistence type="predicted"/>
<dbReference type="InterPro" id="IPR020843">
    <property type="entry name" value="ER"/>
</dbReference>
<dbReference type="KEGG" id="acp:A2cp1_1416"/>
<dbReference type="SUPFAM" id="SSF50129">
    <property type="entry name" value="GroES-like"/>
    <property type="match status" value="1"/>
</dbReference>
<dbReference type="EMBL" id="CP001359">
    <property type="protein sequence ID" value="ACL64760.1"/>
    <property type="molecule type" value="Genomic_DNA"/>
</dbReference>
<dbReference type="HOGENOM" id="CLU_026673_26_3_7"/>
<dbReference type="CDD" id="cd08288">
    <property type="entry name" value="MDR_yhdh"/>
    <property type="match status" value="1"/>
</dbReference>
<keyword evidence="3" id="KW-1185">Reference proteome</keyword>
<dbReference type="InterPro" id="IPR036291">
    <property type="entry name" value="NAD(P)-bd_dom_sf"/>
</dbReference>
<gene>
    <name evidence="2" type="ordered locus">A2cp1_1416</name>
</gene>
<dbReference type="Gene3D" id="3.40.50.720">
    <property type="entry name" value="NAD(P)-binding Rossmann-like Domain"/>
    <property type="match status" value="1"/>
</dbReference>
<reference evidence="2" key="1">
    <citation type="submission" date="2009-01" db="EMBL/GenBank/DDBJ databases">
        <title>Complete sequence of Anaeromyxobacter dehalogenans 2CP-1.</title>
        <authorList>
            <consortium name="US DOE Joint Genome Institute"/>
            <person name="Lucas S."/>
            <person name="Copeland A."/>
            <person name="Lapidus A."/>
            <person name="Glavina del Rio T."/>
            <person name="Dalin E."/>
            <person name="Tice H."/>
            <person name="Bruce D."/>
            <person name="Goodwin L."/>
            <person name="Pitluck S."/>
            <person name="Saunders E."/>
            <person name="Brettin T."/>
            <person name="Detter J.C."/>
            <person name="Han C."/>
            <person name="Larimer F."/>
            <person name="Land M."/>
            <person name="Hauser L."/>
            <person name="Kyrpides N."/>
            <person name="Ovchinnikova G."/>
            <person name="Beliaev A.S."/>
            <person name="Richardson P."/>
        </authorList>
    </citation>
    <scope>NUCLEOTIDE SEQUENCE</scope>
    <source>
        <strain evidence="2">2CP-1</strain>
    </source>
</reference>
<dbReference type="Pfam" id="PF08240">
    <property type="entry name" value="ADH_N"/>
    <property type="match status" value="1"/>
</dbReference>
<dbReference type="Pfam" id="PF00107">
    <property type="entry name" value="ADH_zinc_N"/>
    <property type="match status" value="1"/>
</dbReference>
<dbReference type="SUPFAM" id="SSF51735">
    <property type="entry name" value="NAD(P)-binding Rossmann-fold domains"/>
    <property type="match status" value="1"/>
</dbReference>
<dbReference type="RefSeq" id="WP_012632717.1">
    <property type="nucleotide sequence ID" value="NC_011891.1"/>
</dbReference>
<dbReference type="InterPro" id="IPR013154">
    <property type="entry name" value="ADH-like_N"/>
</dbReference>
<dbReference type="InterPro" id="IPR011032">
    <property type="entry name" value="GroES-like_sf"/>
</dbReference>
<dbReference type="AlphaFoldDB" id="B8JH58"/>
<dbReference type="NCBIfam" id="TIGR02823">
    <property type="entry name" value="oxido_YhdH"/>
    <property type="match status" value="1"/>
</dbReference>
<dbReference type="PANTHER" id="PTHR43677">
    <property type="entry name" value="SHORT-CHAIN DEHYDROGENASE/REDUCTASE"/>
    <property type="match status" value="1"/>
</dbReference>
<dbReference type="InterPro" id="IPR014188">
    <property type="entry name" value="Acrylyl-CoA_reductase_AcuI"/>
</dbReference>
<feature type="domain" description="Enoyl reductase (ER)" evidence="1">
    <location>
        <begin position="20"/>
        <end position="332"/>
    </location>
</feature>
<organism evidence="2 3">
    <name type="scientific">Anaeromyxobacter dehalogenans (strain ATCC BAA-258 / DSM 21875 / 2CP-1)</name>
    <dbReference type="NCBI Taxonomy" id="455488"/>
    <lineage>
        <taxon>Bacteria</taxon>
        <taxon>Pseudomonadati</taxon>
        <taxon>Myxococcota</taxon>
        <taxon>Myxococcia</taxon>
        <taxon>Myxococcales</taxon>
        <taxon>Cystobacterineae</taxon>
        <taxon>Anaeromyxobacteraceae</taxon>
        <taxon>Anaeromyxobacter</taxon>
    </lineage>
</organism>
<name>B8JH58_ANAD2</name>
<evidence type="ECO:0000313" key="2">
    <source>
        <dbReference type="EMBL" id="ACL64760.1"/>
    </source>
</evidence>
<dbReference type="Proteomes" id="UP000007089">
    <property type="component" value="Chromosome"/>
</dbReference>
<dbReference type="SMART" id="SM00829">
    <property type="entry name" value="PKS_ER"/>
    <property type="match status" value="1"/>
</dbReference>
<accession>B8JH58</accession>
<dbReference type="Gene3D" id="3.90.180.10">
    <property type="entry name" value="Medium-chain alcohol dehydrogenases, catalytic domain"/>
    <property type="match status" value="1"/>
</dbReference>
<dbReference type="PANTHER" id="PTHR43677:SF1">
    <property type="entry name" value="ACRYLYL-COA REDUCTASE ACUI-RELATED"/>
    <property type="match status" value="1"/>
</dbReference>
<dbReference type="InterPro" id="IPR013149">
    <property type="entry name" value="ADH-like_C"/>
</dbReference>
<dbReference type="InterPro" id="IPR051397">
    <property type="entry name" value="Zn-ADH-like_protein"/>
</dbReference>
<sequence>MPAPSLPQRFRAFVVREGDGARSAGFEELPASALPEGELTVAVRYSSLNYKDALAVTGKGKVIRKFPMVPGIDLAGTVLESRDASFQPGDEVLVTGWGIGEATFGGYAGLARVRAAWALPLPRGLTARRAMAVGTAGFTAALCVDALEDAGVRPGGRPVIVTGAAGGVGSVAVALLARAGYEVAASTGRPSERAFLESLGATRIVPREELARPGTRPLESETWAGGVDAVGGAVLASVLRQTAYRGAVAACGLAGGTDLPVTVLPFVLRGVRLQGVDSVMAPAAPRARAWGRIARDLTADRIDALTTEIPLAEVPAWSERILAGQVRGRAVVAVAP</sequence>
<evidence type="ECO:0000259" key="1">
    <source>
        <dbReference type="SMART" id="SM00829"/>
    </source>
</evidence>
<evidence type="ECO:0000313" key="3">
    <source>
        <dbReference type="Proteomes" id="UP000007089"/>
    </source>
</evidence>
<dbReference type="GO" id="GO:0043957">
    <property type="term" value="F:acryloyl-CoA reductase (NADPH) activity"/>
    <property type="evidence" value="ECO:0007669"/>
    <property type="project" value="TreeGrafter"/>
</dbReference>
<protein>
    <submittedName>
        <fullName evidence="2">Quinone oxidoreductase, YhdH/YhfP family</fullName>
    </submittedName>
</protein>